<protein>
    <submittedName>
        <fullName evidence="1">Transposase, IS30 family</fullName>
    </submittedName>
</protein>
<gene>
    <name evidence="1" type="ORF">SAMN05216174_11151</name>
</gene>
<evidence type="ECO:0000313" key="2">
    <source>
        <dbReference type="Proteomes" id="UP000199501"/>
    </source>
</evidence>
<accession>A0A1G6UT04</accession>
<dbReference type="GO" id="GO:0032196">
    <property type="term" value="P:transposition"/>
    <property type="evidence" value="ECO:0007669"/>
    <property type="project" value="TreeGrafter"/>
</dbReference>
<dbReference type="PANTHER" id="PTHR10948:SF23">
    <property type="entry name" value="TRANSPOSASE INSI FOR INSERTION SEQUENCE ELEMENT IS30A-RELATED"/>
    <property type="match status" value="1"/>
</dbReference>
<dbReference type="EMBL" id="FMZZ01000011">
    <property type="protein sequence ID" value="SDD43707.1"/>
    <property type="molecule type" value="Genomic_DNA"/>
</dbReference>
<dbReference type="AlphaFoldDB" id="A0A1G6UT04"/>
<sequence>MSHEAICQALFVQGEGELRAIIYRALRSGRARRVSSSAKRPRRDLIVGMVDISARPKEAEDRAVPGFWESDLVLGAVCKSQILALVERQT</sequence>
<dbReference type="PANTHER" id="PTHR10948">
    <property type="entry name" value="TRANSPOSASE"/>
    <property type="match status" value="1"/>
</dbReference>
<dbReference type="Proteomes" id="UP000199501">
    <property type="component" value="Unassembled WGS sequence"/>
</dbReference>
<proteinExistence type="predicted"/>
<keyword evidence="2" id="KW-1185">Reference proteome</keyword>
<dbReference type="GO" id="GO:0005829">
    <property type="term" value="C:cytosol"/>
    <property type="evidence" value="ECO:0007669"/>
    <property type="project" value="TreeGrafter"/>
</dbReference>
<reference evidence="2" key="1">
    <citation type="submission" date="2016-10" db="EMBL/GenBank/DDBJ databases">
        <authorList>
            <person name="Varghese N."/>
            <person name="Submissions S."/>
        </authorList>
    </citation>
    <scope>NUCLEOTIDE SEQUENCE [LARGE SCALE GENOMIC DNA]</scope>
    <source>
        <strain evidence="2">IBRC-M 10403</strain>
    </source>
</reference>
<evidence type="ECO:0000313" key="1">
    <source>
        <dbReference type="EMBL" id="SDD43707.1"/>
    </source>
</evidence>
<dbReference type="STRING" id="1271860.SAMN05216174_11151"/>
<dbReference type="InterPro" id="IPR051917">
    <property type="entry name" value="Transposase-Integrase"/>
</dbReference>
<organism evidence="1 2">
    <name type="scientific">Actinokineospora iranica</name>
    <dbReference type="NCBI Taxonomy" id="1271860"/>
    <lineage>
        <taxon>Bacteria</taxon>
        <taxon>Bacillati</taxon>
        <taxon>Actinomycetota</taxon>
        <taxon>Actinomycetes</taxon>
        <taxon>Pseudonocardiales</taxon>
        <taxon>Pseudonocardiaceae</taxon>
        <taxon>Actinokineospora</taxon>
    </lineage>
</organism>
<name>A0A1G6UT04_9PSEU</name>
<dbReference type="GO" id="GO:0004803">
    <property type="term" value="F:transposase activity"/>
    <property type="evidence" value="ECO:0007669"/>
    <property type="project" value="TreeGrafter"/>
</dbReference>
<dbReference type="RefSeq" id="WP_228771819.1">
    <property type="nucleotide sequence ID" value="NZ_FMZZ01000011.1"/>
</dbReference>